<evidence type="ECO:0000313" key="4">
    <source>
        <dbReference type="EMBL" id="CAD79056.1"/>
    </source>
</evidence>
<feature type="region of interest" description="Disordered" evidence="2">
    <location>
        <begin position="236"/>
        <end position="257"/>
    </location>
</feature>
<gene>
    <name evidence="4" type="ordered locus">RB11319</name>
</gene>
<dbReference type="InterPro" id="IPR051191">
    <property type="entry name" value="DCAF12"/>
</dbReference>
<dbReference type="RefSeq" id="WP_011123200.1">
    <property type="nucleotide sequence ID" value="NC_005027.1"/>
</dbReference>
<dbReference type="eggNOG" id="COG1672">
    <property type="taxonomic scope" value="Bacteria"/>
</dbReference>
<dbReference type="PANTHER" id="PTHR19860:SF40">
    <property type="entry name" value="WD40 REPEAT-CONTAINING PROTEIN"/>
    <property type="match status" value="1"/>
</dbReference>
<feature type="compositionally biased region" description="Polar residues" evidence="2">
    <location>
        <begin position="236"/>
        <end position="254"/>
    </location>
</feature>
<evidence type="ECO:0000256" key="2">
    <source>
        <dbReference type="SAM" id="MobiDB-lite"/>
    </source>
</evidence>
<dbReference type="KEGG" id="rba:RB11319"/>
<proteinExistence type="predicted"/>
<sequence>MPNLLVFVSSTFKDMQRERDILLRNVYPDIRRRLAADTPNVQLRWGDLRHGIFTDGCVEEDSERIILQTCLSNLGRKEDLDYHLVVLLGDRYGWVPQGEPKEDANHPVARALAELGHRPPPGRKSVTELEIEIGAFRREIDENRVHFFVRKADYRHVPHADRLQFDDHYAADTTGEASATENSNRLRLLLRRIEDEYPNLITEYPATLTQNGKRWTLASEEEGYFEERAREWVGNGAQSLARSKSQTQRHSSTAADRETHRLRAELCDFQGRTRLVSQLWRWWTTAHRRALVITGEAGLGKSTLLLAFVAAINKSRSITRQRIDHDAPTITKDLPCFLLVYATILGHKYGKHHLQLRWIQELEELLRITDRQPVNNNLTSSQANQRLESLFHEAARQGALLIVVDGMDEYIDLSDRTLRWLTECLPKSGRLLVSARSASEFSTHTSFLADEWESIQLESDEFTIENAASLFETASAQFCRELPTHVIERAVAKKRNDGRRCSENPLWVRVLAGELNALGELDYKAIDERSGVDPQQRWDPSHCHQSTECTC</sequence>
<dbReference type="InterPro" id="IPR041664">
    <property type="entry name" value="AAA_16"/>
</dbReference>
<evidence type="ECO:0000259" key="3">
    <source>
        <dbReference type="PROSITE" id="PS50837"/>
    </source>
</evidence>
<dbReference type="EnsemblBacteria" id="CAD79056">
    <property type="protein sequence ID" value="CAD79056"/>
    <property type="gene ID" value="RB11319"/>
</dbReference>
<name>Q7UEI0_RHOBA</name>
<dbReference type="HOGENOM" id="CLU_494214_0_0_0"/>
<keyword evidence="5" id="KW-1185">Reference proteome</keyword>
<dbReference type="Pfam" id="PF13191">
    <property type="entry name" value="AAA_16"/>
    <property type="match status" value="1"/>
</dbReference>
<dbReference type="PROSITE" id="PS50837">
    <property type="entry name" value="NACHT"/>
    <property type="match status" value="1"/>
</dbReference>
<dbReference type="AlphaFoldDB" id="Q7UEI0"/>
<dbReference type="Gene3D" id="3.40.50.300">
    <property type="entry name" value="P-loop containing nucleotide triphosphate hydrolases"/>
    <property type="match status" value="1"/>
</dbReference>
<dbReference type="EMBL" id="BX294153">
    <property type="protein sequence ID" value="CAD79056.1"/>
    <property type="molecule type" value="Genomic_DNA"/>
</dbReference>
<dbReference type="OrthoDB" id="250107at2"/>
<dbReference type="InterPro" id="IPR027417">
    <property type="entry name" value="P-loop_NTPase"/>
</dbReference>
<dbReference type="InParanoid" id="Q7UEI0"/>
<dbReference type="PATRIC" id="fig|243090.15.peg.5491"/>
<evidence type="ECO:0000256" key="1">
    <source>
        <dbReference type="ARBA" id="ARBA00022737"/>
    </source>
</evidence>
<reference evidence="4 5" key="1">
    <citation type="journal article" date="2003" name="Proc. Natl. Acad. Sci. U.S.A.">
        <title>Complete genome sequence of the marine planctomycete Pirellula sp. strain 1.</title>
        <authorList>
            <person name="Gloeckner F.O."/>
            <person name="Kube M."/>
            <person name="Bauer M."/>
            <person name="Teeling H."/>
            <person name="Lombardot T."/>
            <person name="Ludwig W."/>
            <person name="Gade D."/>
            <person name="Beck A."/>
            <person name="Borzym K."/>
            <person name="Heitmann K."/>
            <person name="Rabus R."/>
            <person name="Schlesner H."/>
            <person name="Amann R."/>
            <person name="Reinhardt R."/>
        </authorList>
    </citation>
    <scope>NUCLEOTIDE SEQUENCE [LARGE SCALE GENOMIC DNA]</scope>
    <source>
        <strain evidence="5">DSM 10527 / NCIMB 13988 / SH1</strain>
    </source>
</reference>
<organism evidence="4 5">
    <name type="scientific">Rhodopirellula baltica (strain DSM 10527 / NCIMB 13988 / SH1)</name>
    <dbReference type="NCBI Taxonomy" id="243090"/>
    <lineage>
        <taxon>Bacteria</taxon>
        <taxon>Pseudomonadati</taxon>
        <taxon>Planctomycetota</taxon>
        <taxon>Planctomycetia</taxon>
        <taxon>Pirellulales</taxon>
        <taxon>Pirellulaceae</taxon>
        <taxon>Rhodopirellula</taxon>
    </lineage>
</organism>
<feature type="domain" description="NACHT" evidence="3">
    <location>
        <begin position="289"/>
        <end position="437"/>
    </location>
</feature>
<dbReference type="STRING" id="243090.RB11319"/>
<protein>
    <submittedName>
        <fullName evidence="4">Probable telomerase protein-1</fullName>
    </submittedName>
</protein>
<accession>Q7UEI0</accession>
<dbReference type="InterPro" id="IPR007111">
    <property type="entry name" value="NACHT_NTPase"/>
</dbReference>
<dbReference type="Proteomes" id="UP000001025">
    <property type="component" value="Chromosome"/>
</dbReference>
<dbReference type="PANTHER" id="PTHR19860">
    <property type="entry name" value="DDB1- AND CUL4-ASSOCIATED FACTOR 12-RELATED"/>
    <property type="match status" value="1"/>
</dbReference>
<evidence type="ECO:0000313" key="5">
    <source>
        <dbReference type="Proteomes" id="UP000001025"/>
    </source>
</evidence>
<keyword evidence="1" id="KW-0677">Repeat</keyword>
<dbReference type="SUPFAM" id="SSF52540">
    <property type="entry name" value="P-loop containing nucleoside triphosphate hydrolases"/>
    <property type="match status" value="1"/>
</dbReference>